<dbReference type="InterPro" id="IPR046259">
    <property type="entry name" value="DUF6292"/>
</dbReference>
<organism evidence="2 3">
    <name type="scientific">Saccharothrix violaceirubra</name>
    <dbReference type="NCBI Taxonomy" id="413306"/>
    <lineage>
        <taxon>Bacteria</taxon>
        <taxon>Bacillati</taxon>
        <taxon>Actinomycetota</taxon>
        <taxon>Actinomycetes</taxon>
        <taxon>Pseudonocardiales</taxon>
        <taxon>Pseudonocardiaceae</taxon>
        <taxon>Saccharothrix</taxon>
    </lineage>
</organism>
<dbReference type="RefSeq" id="WP_184669064.1">
    <property type="nucleotide sequence ID" value="NZ_BAABAI010000044.1"/>
</dbReference>
<comment type="caution">
    <text evidence="2">The sequence shown here is derived from an EMBL/GenBank/DDBJ whole genome shotgun (WGS) entry which is preliminary data.</text>
</comment>
<dbReference type="EMBL" id="JACHJS010000001">
    <property type="protein sequence ID" value="MBB4965500.1"/>
    <property type="molecule type" value="Genomic_DNA"/>
</dbReference>
<gene>
    <name evidence="2" type="ORF">F4559_002859</name>
</gene>
<dbReference type="AlphaFoldDB" id="A0A7W7T2P0"/>
<feature type="domain" description="DUF6292" evidence="1">
    <location>
        <begin position="27"/>
        <end position="112"/>
    </location>
</feature>
<dbReference type="Proteomes" id="UP000542674">
    <property type="component" value="Unassembled WGS sequence"/>
</dbReference>
<protein>
    <recommendedName>
        <fullName evidence="1">DUF6292 domain-containing protein</fullName>
    </recommendedName>
</protein>
<evidence type="ECO:0000313" key="3">
    <source>
        <dbReference type="Proteomes" id="UP000542674"/>
    </source>
</evidence>
<dbReference type="Pfam" id="PF19809">
    <property type="entry name" value="DUF6292"/>
    <property type="match status" value="1"/>
</dbReference>
<accession>A0A7W7T2P0</accession>
<proteinExistence type="predicted"/>
<evidence type="ECO:0000259" key="1">
    <source>
        <dbReference type="Pfam" id="PF19809"/>
    </source>
</evidence>
<evidence type="ECO:0000313" key="2">
    <source>
        <dbReference type="EMBL" id="MBB4965500.1"/>
    </source>
</evidence>
<keyword evidence="3" id="KW-1185">Reference proteome</keyword>
<name>A0A7W7T2P0_9PSEU</name>
<reference evidence="2 3" key="1">
    <citation type="submission" date="2020-08" db="EMBL/GenBank/DDBJ databases">
        <title>Sequencing the genomes of 1000 actinobacteria strains.</title>
        <authorList>
            <person name="Klenk H.-P."/>
        </authorList>
    </citation>
    <scope>NUCLEOTIDE SEQUENCE [LARGE SCALE GENOMIC DNA]</scope>
    <source>
        <strain evidence="2 3">DSM 45084</strain>
    </source>
</reference>
<sequence length="152" mass="16195">MPVIRHADDSADDEVRPELAEHGLRHYTARIASAVGAGAEAAWCEWADAPSAYIALDHRLSDYPDRDAALIWAAERGWAVAVETGCGEDLLITAPLGGDVLPAPETVATWVRAVLAGKHADTPRRPCAAASTDVIRRLANWAGHEPTLDGRG</sequence>